<protein>
    <recommendedName>
        <fullName evidence="2">Protein kinase domain-containing protein</fullName>
    </recommendedName>
</protein>
<dbReference type="EMBL" id="NHYE01005480">
    <property type="protein sequence ID" value="PPQ71945.1"/>
    <property type="molecule type" value="Genomic_DNA"/>
</dbReference>
<dbReference type="InterPro" id="IPR052396">
    <property type="entry name" value="Meiotic_Drive_Suppr_Kinase"/>
</dbReference>
<dbReference type="Pfam" id="PF00069">
    <property type="entry name" value="Pkinase"/>
    <property type="match status" value="3"/>
</dbReference>
<feature type="domain" description="Protein kinase" evidence="2">
    <location>
        <begin position="1323"/>
        <end position="1500"/>
    </location>
</feature>
<dbReference type="STRING" id="231916.A0A409W0B7"/>
<dbReference type="PANTHER" id="PTHR37171">
    <property type="entry name" value="SERINE/THREONINE-PROTEIN KINASE YRZF-RELATED"/>
    <property type="match status" value="1"/>
</dbReference>
<proteinExistence type="predicted"/>
<accession>A0A409W0B7</accession>
<feature type="domain" description="Protein kinase" evidence="2">
    <location>
        <begin position="629"/>
        <end position="880"/>
    </location>
</feature>
<dbReference type="OrthoDB" id="2156052at2759"/>
<dbReference type="SMART" id="SM00220">
    <property type="entry name" value="S_TKc"/>
    <property type="match status" value="1"/>
</dbReference>
<dbReference type="GO" id="GO:0005524">
    <property type="term" value="F:ATP binding"/>
    <property type="evidence" value="ECO:0007669"/>
    <property type="project" value="InterPro"/>
</dbReference>
<dbReference type="PANTHER" id="PTHR37171:SF1">
    <property type="entry name" value="SERINE_THREONINE-PROTEIN KINASE YRZF-RELATED"/>
    <property type="match status" value="1"/>
</dbReference>
<dbReference type="PROSITE" id="PS50011">
    <property type="entry name" value="PROTEIN_KINASE_DOM"/>
    <property type="match status" value="3"/>
</dbReference>
<evidence type="ECO:0000313" key="3">
    <source>
        <dbReference type="EMBL" id="PPQ71945.1"/>
    </source>
</evidence>
<feature type="non-terminal residue" evidence="3">
    <location>
        <position position="1"/>
    </location>
</feature>
<gene>
    <name evidence="3" type="ORF">CVT26_007174</name>
</gene>
<dbReference type="InterPro" id="IPR011009">
    <property type="entry name" value="Kinase-like_dom_sf"/>
</dbReference>
<keyword evidence="4" id="KW-1185">Reference proteome</keyword>
<dbReference type="Gene3D" id="1.10.510.10">
    <property type="entry name" value="Transferase(Phosphotransferase) domain 1"/>
    <property type="match status" value="3"/>
</dbReference>
<dbReference type="InParanoid" id="A0A409W0B7"/>
<dbReference type="Gene3D" id="3.30.200.20">
    <property type="entry name" value="Phosphorylase Kinase, domain 1"/>
    <property type="match status" value="2"/>
</dbReference>
<name>A0A409W0B7_9AGAR</name>
<feature type="region of interest" description="Disordered" evidence="1">
    <location>
        <begin position="1070"/>
        <end position="1089"/>
    </location>
</feature>
<dbReference type="GO" id="GO:0004672">
    <property type="term" value="F:protein kinase activity"/>
    <property type="evidence" value="ECO:0007669"/>
    <property type="project" value="InterPro"/>
</dbReference>
<dbReference type="SUPFAM" id="SSF56112">
    <property type="entry name" value="Protein kinase-like (PK-like)"/>
    <property type="match status" value="3"/>
</dbReference>
<evidence type="ECO:0000313" key="4">
    <source>
        <dbReference type="Proteomes" id="UP000284706"/>
    </source>
</evidence>
<evidence type="ECO:0000259" key="2">
    <source>
        <dbReference type="PROSITE" id="PS50011"/>
    </source>
</evidence>
<comment type="caution">
    <text evidence="3">The sequence shown here is derived from an EMBL/GenBank/DDBJ whole genome shotgun (WGS) entry which is preliminary data.</text>
</comment>
<dbReference type="InterPro" id="IPR000719">
    <property type="entry name" value="Prot_kinase_dom"/>
</dbReference>
<dbReference type="InterPro" id="IPR008266">
    <property type="entry name" value="Tyr_kinase_AS"/>
</dbReference>
<organism evidence="3 4">
    <name type="scientific">Gymnopilus dilepis</name>
    <dbReference type="NCBI Taxonomy" id="231916"/>
    <lineage>
        <taxon>Eukaryota</taxon>
        <taxon>Fungi</taxon>
        <taxon>Dikarya</taxon>
        <taxon>Basidiomycota</taxon>
        <taxon>Agaricomycotina</taxon>
        <taxon>Agaricomycetes</taxon>
        <taxon>Agaricomycetidae</taxon>
        <taxon>Agaricales</taxon>
        <taxon>Agaricineae</taxon>
        <taxon>Hymenogastraceae</taxon>
        <taxon>Gymnopilus</taxon>
    </lineage>
</organism>
<sequence>EPLGDGAVGVVHPAIVEFTLQSGEKVEHNLTLKLAFNDKQRKGLMNEYRIYRHLSGRKGVKGIPTIHGVFRDPELNTLGMLMSDAGRSLRHREKEKGPKGRKVSGKQKKAFIEALQSFHKAGVRHNDIRPENLLINSEGQVSIIDFDRADFDVTEHAAEEELRLLVDVLDGWDDPFLAYFKRTFDSNYDSGTFQDDGVNPRPDHSPVTFYDRHIASNLLFKKGHIYAVIRSKSFQDAGHRFPTLGYNAFPSKCRSKTFRDANDVQDHCDKFVTNVASRYASRLVLHPESPTWDSIFRVAVRAGESDLNFTAESWLTIDRLLKDQMKLFSSFSATAKKKIKALELKYPRLANWDMFAMTEFATTMFQKLTRSVDSFKWETYRTSGYSSTSHLPVPPDAREGLLRGKAFTKTRAAAGLSGGVTVKIAGVIKVPRSPTRRTQYRPDFCHYIQHAWATAAAHDTTFMVLHCGRYERIGLRHRASQTLYLSGVIDTINARNPSYRKLSVGLYIYILRDALQRLELTETPMQETKKSGLKRSANHLDEDVAQTKRLKKCKVLVLRRESLKVSTEIARRRLAVVRLEYGAYCSPVASSFVRTKPTCLSGYAPMPITKEDKERARQTHFGITERFSLTLKEPLGRGAIGIVHPAIVEVTLQSGEIVKHNLVLKLAFTAEQQEGLENEYRIYNYLSRKKGVKGIPTVHGVFRDPELDVLAMLMSDAGQSLRSREAAKGKEGRKVSEKERKAFVEALQSLHKAGVRHNDIRPENLLIGPDGQVSIIDLDRADFNVAERLLKQEIAQLNKVLDGYIEETGGGKKEEQQQVAGHGIVLTNDPFSSLLRGTLDANYDPEISQEDEDRLKPVLPLSFYDRHIASHLVLENIVYLPSLAHSLSKICETSLGSFLKAGGRFSSTNYNIFPLQCPSVTFKDATSVCSHYHRYVGNICSRYAYKFSLRPNDPSWESPTHLFIYTGEARPNFRTEAWLEVTSLVSNEPEVLNGLDELSQGKVKGLLEKYPRLATWDFFAMTEEAQAMFQTLRGNCSFDWVTCRTLGSHTVSRSIPPPDAKLLPVRAPIKESTKSCQSPSGSRRATTRATRTVTIPKLVPRNKSYRQDFRHYIQHVRIHEVTVDCTTDLQQAWAKAAVYDSTFIILHCGRYERIGLRHRASKTLFLSGVIDTINIKNPSYRKLHIGLHTAIILDALKRQDLARKQLKKSIRRTDSADHLEAEVCPSKRPNKPSVVKAKWSKVSQAHTNDHLAPLIAKQVTKEIAQRTLALVRLDYGAFCSPAPSAFVRRCPSCLPGHAPLTVSSEEMRHPKQTSYQAGEYFSLTLGEPLGRGAVGVVHGAKLELELESGEMLVRDDLVIKLAFTTEQQKMMAKEYEVYGHLSRKKNVKGIVAVHGLFLDPETRTLGMLMDNGGRSLHSRETEEGKGFFVTEQERSAFIQALQSLHRAGVRHNDLRADNLLINSRNEVFIIDFDQAGFRLEEGDIEEEMGRLEDVLEGCYY</sequence>
<reference evidence="3 4" key="1">
    <citation type="journal article" date="2018" name="Evol. Lett.">
        <title>Horizontal gene cluster transfer increased hallucinogenic mushroom diversity.</title>
        <authorList>
            <person name="Reynolds H.T."/>
            <person name="Vijayakumar V."/>
            <person name="Gluck-Thaler E."/>
            <person name="Korotkin H.B."/>
            <person name="Matheny P.B."/>
            <person name="Slot J.C."/>
        </authorList>
    </citation>
    <scope>NUCLEOTIDE SEQUENCE [LARGE SCALE GENOMIC DNA]</scope>
    <source>
        <strain evidence="3 4">SRW20</strain>
    </source>
</reference>
<dbReference type="PROSITE" id="PS00109">
    <property type="entry name" value="PROTEIN_KINASE_TYR"/>
    <property type="match status" value="3"/>
</dbReference>
<evidence type="ECO:0000256" key="1">
    <source>
        <dbReference type="SAM" id="MobiDB-lite"/>
    </source>
</evidence>
<dbReference type="Proteomes" id="UP000284706">
    <property type="component" value="Unassembled WGS sequence"/>
</dbReference>
<feature type="domain" description="Protein kinase" evidence="2">
    <location>
        <begin position="1"/>
        <end position="349"/>
    </location>
</feature>